<accession>A0A0G3B0T7</accession>
<dbReference type="RefSeq" id="WP_193216062.1">
    <property type="nucleotide sequence ID" value="NZ_KP899803.1"/>
</dbReference>
<sequence length="268" mass="29391">MANNYTQASFTILCSQEQAQMALDAIAYVTDTDVSEGDHLLSKPASECSLTELLVLGIIQNHPECDPFESTFGQPESPEDNYELELKAEITGSGLAISHDESINLDHAIAVTTAVLSVFNLPEMVTINAAFVCDRPRENEFGGATIVVTKDTHHYEEGFNFSRLMNEAHDAGVQYALVKVNQYNHENTYTECYLMSCKASESPYDVARHRLASDESTSDDPDEDGVIILSEEDNTSMALHSVTELTPVVYDSLSKLLPSLDVLCPVTA</sequence>
<name>A0A0G3B0T7_SALTM</name>
<dbReference type="AlphaFoldDB" id="A0A0G3B0T7"/>
<dbReference type="EMBL" id="KP899803">
    <property type="protein sequence ID" value="AKJ19741.1"/>
    <property type="molecule type" value="Genomic_DNA"/>
</dbReference>
<geneLocation type="plasmid" evidence="1">
    <name>p8025</name>
</geneLocation>
<proteinExistence type="predicted"/>
<keyword evidence="1" id="KW-0614">Plasmid</keyword>
<reference evidence="1" key="1">
    <citation type="submission" date="2015-03" db="EMBL/GenBank/DDBJ databases">
        <title>Complete genome sequences of four Salmonella Typhimurium IncHI1 plasmids and their characteristics.</title>
        <authorList>
            <person name="Kubasova T."/>
            <person name="Matiasovicova J."/>
            <person name="Cejkova D."/>
            <person name="Sekelova Z."/>
            <person name="Polansky O."/>
            <person name="Medvecky M."/>
            <person name="Rychlik I."/>
            <person name="Juricova H."/>
        </authorList>
    </citation>
    <scope>NUCLEOTIDE SEQUENCE</scope>
    <source>
        <strain evidence="1">8025</strain>
        <plasmid evidence="1">p8025</plasmid>
    </source>
</reference>
<protein>
    <submittedName>
        <fullName evidence="1">Uncharacterized protein</fullName>
    </submittedName>
</protein>
<organism evidence="1">
    <name type="scientific">Salmonella typhimurium</name>
    <dbReference type="NCBI Taxonomy" id="90371"/>
    <lineage>
        <taxon>Bacteria</taxon>
        <taxon>Pseudomonadati</taxon>
        <taxon>Pseudomonadota</taxon>
        <taxon>Gammaproteobacteria</taxon>
        <taxon>Enterobacterales</taxon>
        <taxon>Enterobacteriaceae</taxon>
        <taxon>Salmonella</taxon>
    </lineage>
</organism>
<evidence type="ECO:0000313" key="1">
    <source>
        <dbReference type="EMBL" id="AKJ19741.1"/>
    </source>
</evidence>